<dbReference type="PANTHER" id="PTHR43625:SF77">
    <property type="entry name" value="ALDO-KETO REDUCTASE"/>
    <property type="match status" value="1"/>
</dbReference>
<accession>A0A7Z0WF03</accession>
<protein>
    <submittedName>
        <fullName evidence="3">Aldo/keto reductase</fullName>
    </submittedName>
</protein>
<evidence type="ECO:0000259" key="2">
    <source>
        <dbReference type="Pfam" id="PF00248"/>
    </source>
</evidence>
<dbReference type="PANTHER" id="PTHR43625">
    <property type="entry name" value="AFLATOXIN B1 ALDEHYDE REDUCTASE"/>
    <property type="match status" value="1"/>
</dbReference>
<dbReference type="Gene3D" id="3.20.20.100">
    <property type="entry name" value="NADP-dependent oxidoreductase domain"/>
    <property type="match status" value="1"/>
</dbReference>
<dbReference type="InterPro" id="IPR023210">
    <property type="entry name" value="NADP_OxRdtase_dom"/>
</dbReference>
<dbReference type="AlphaFoldDB" id="A0A7Z0WF03"/>
<proteinExistence type="predicted"/>
<comment type="caution">
    <text evidence="3">The sequence shown here is derived from an EMBL/GenBank/DDBJ whole genome shotgun (WGS) entry which is preliminary data.</text>
</comment>
<dbReference type="Proteomes" id="UP000185696">
    <property type="component" value="Unassembled WGS sequence"/>
</dbReference>
<dbReference type="Pfam" id="PF00248">
    <property type="entry name" value="Aldo_ket_red"/>
    <property type="match status" value="1"/>
</dbReference>
<dbReference type="InterPro" id="IPR036812">
    <property type="entry name" value="NAD(P)_OxRdtase_dom_sf"/>
</dbReference>
<name>A0A7Z0WF03_9PSEU</name>
<dbReference type="InterPro" id="IPR050791">
    <property type="entry name" value="Aldo-Keto_reductase"/>
</dbReference>
<dbReference type="GO" id="GO:0016491">
    <property type="term" value="F:oxidoreductase activity"/>
    <property type="evidence" value="ECO:0007669"/>
    <property type="project" value="UniProtKB-KW"/>
</dbReference>
<organism evidence="3 4">
    <name type="scientific">Actinophytocola xinjiangensis</name>
    <dbReference type="NCBI Taxonomy" id="485602"/>
    <lineage>
        <taxon>Bacteria</taxon>
        <taxon>Bacillati</taxon>
        <taxon>Actinomycetota</taxon>
        <taxon>Actinomycetes</taxon>
        <taxon>Pseudonocardiales</taxon>
        <taxon>Pseudonocardiaceae</taxon>
    </lineage>
</organism>
<sequence>MTNTETALPVTTLGATGPLVGTQGLGCMGMSEFYGPSDEADCRATLDRAAELGVTLFDTADNYGHGHNERLLGPFARANRDRVLVSTKFGLVRREDDPHYRGIDNSVAHLRASVEGSLRRLGTEAVDVHFAHRIDPGVPIEDTVGAMAGLVTEGKVRHLGLCEVSGEQLRAAHAVHPIAAVQSEWSLFSREVEADVVGVAAELGVALMPFCPLGRGFLTGAFTTADELSADDFRRHMPRFTGSNATHNAHLLQPLHQIAATRGITPGQVALAWVHGRAAAHGLPVVPIPGTRRRSRLAENVAAASLTLTAPEQTALDGLAAQVAGHRLAGLSFAPDRI</sequence>
<keyword evidence="1" id="KW-0560">Oxidoreductase</keyword>
<evidence type="ECO:0000313" key="3">
    <source>
        <dbReference type="EMBL" id="OLF05272.1"/>
    </source>
</evidence>
<gene>
    <name evidence="3" type="ORF">BLA60_37090</name>
</gene>
<evidence type="ECO:0000313" key="4">
    <source>
        <dbReference type="Proteomes" id="UP000185696"/>
    </source>
</evidence>
<reference evidence="3 4" key="1">
    <citation type="submission" date="2016-12" db="EMBL/GenBank/DDBJ databases">
        <title>The draft genome sequence of Actinophytocola xinjiangensis.</title>
        <authorList>
            <person name="Wang W."/>
            <person name="Yuan L."/>
        </authorList>
    </citation>
    <scope>NUCLEOTIDE SEQUENCE [LARGE SCALE GENOMIC DNA]</scope>
    <source>
        <strain evidence="3 4">CGMCC 4.4663</strain>
    </source>
</reference>
<dbReference type="CDD" id="cd19076">
    <property type="entry name" value="AKR_AKR13A_13D"/>
    <property type="match status" value="1"/>
</dbReference>
<dbReference type="GO" id="GO:0005737">
    <property type="term" value="C:cytoplasm"/>
    <property type="evidence" value="ECO:0007669"/>
    <property type="project" value="TreeGrafter"/>
</dbReference>
<evidence type="ECO:0000256" key="1">
    <source>
        <dbReference type="ARBA" id="ARBA00023002"/>
    </source>
</evidence>
<keyword evidence="4" id="KW-1185">Reference proteome</keyword>
<dbReference type="EMBL" id="MSIF01000031">
    <property type="protein sequence ID" value="OLF05272.1"/>
    <property type="molecule type" value="Genomic_DNA"/>
</dbReference>
<dbReference type="RefSeq" id="WP_075137760.1">
    <property type="nucleotide sequence ID" value="NZ_MSIF01000031.1"/>
</dbReference>
<dbReference type="SUPFAM" id="SSF51430">
    <property type="entry name" value="NAD(P)-linked oxidoreductase"/>
    <property type="match status" value="1"/>
</dbReference>
<feature type="domain" description="NADP-dependent oxidoreductase" evidence="2">
    <location>
        <begin position="24"/>
        <end position="319"/>
    </location>
</feature>